<evidence type="ECO:0000313" key="3">
    <source>
        <dbReference type="EMBL" id="MFC6082640.1"/>
    </source>
</evidence>
<feature type="transmembrane region" description="Helical" evidence="2">
    <location>
        <begin position="58"/>
        <end position="78"/>
    </location>
</feature>
<keyword evidence="2" id="KW-0812">Transmembrane</keyword>
<name>A0ABW1NI81_9ACTN</name>
<feature type="transmembrane region" description="Helical" evidence="2">
    <location>
        <begin position="30"/>
        <end position="52"/>
    </location>
</feature>
<evidence type="ECO:0000313" key="4">
    <source>
        <dbReference type="Proteomes" id="UP001596137"/>
    </source>
</evidence>
<feature type="region of interest" description="Disordered" evidence="1">
    <location>
        <begin position="224"/>
        <end position="251"/>
    </location>
</feature>
<evidence type="ECO:0000256" key="1">
    <source>
        <dbReference type="SAM" id="MobiDB-lite"/>
    </source>
</evidence>
<accession>A0ABW1NI81</accession>
<comment type="caution">
    <text evidence="3">The sequence shown here is derived from an EMBL/GenBank/DDBJ whole genome shotgun (WGS) entry which is preliminary data.</text>
</comment>
<organism evidence="3 4">
    <name type="scientific">Sphaerisporangium aureirubrum</name>
    <dbReference type="NCBI Taxonomy" id="1544736"/>
    <lineage>
        <taxon>Bacteria</taxon>
        <taxon>Bacillati</taxon>
        <taxon>Actinomycetota</taxon>
        <taxon>Actinomycetes</taxon>
        <taxon>Streptosporangiales</taxon>
        <taxon>Streptosporangiaceae</taxon>
        <taxon>Sphaerisporangium</taxon>
    </lineage>
</organism>
<protein>
    <recommendedName>
        <fullName evidence="5">DUF3137 domain-containing protein</fullName>
    </recommendedName>
</protein>
<sequence length="328" mass="35564">MNGKIDHTATERKKRIKKYFAKSPDPADRAMALTCLAGAGVCAAFGLVGLAFSPPIAAVAFVVAAVAGIGGAVMKFSYDEAYAKAEPKPTDAEMDKLLADDLLKIERTAMTSLGLTAEDLETGENEWDPVKMLSRGATAQAPGRRPILVYGPSTHSGYTAGKDDVWRFQRYEVMVICPTHHHLAIYRSELDLLTGKLFLEQTQEYQYAHVASVSTITVAAPDDFELRRTDADPPEKSDSDEDDKRADQDDDDEVRYATIVFRQFAVGVSSGQNTSVTVGIFDQSDPEHGAHVPDLGIQQTIASIRRVLRDKNGGAVGSPPRGVYDGRG</sequence>
<dbReference type="RefSeq" id="WP_380753142.1">
    <property type="nucleotide sequence ID" value="NZ_JBHSRF010000019.1"/>
</dbReference>
<keyword evidence="4" id="KW-1185">Reference proteome</keyword>
<evidence type="ECO:0000256" key="2">
    <source>
        <dbReference type="SAM" id="Phobius"/>
    </source>
</evidence>
<keyword evidence="2" id="KW-0472">Membrane</keyword>
<reference evidence="4" key="1">
    <citation type="journal article" date="2019" name="Int. J. Syst. Evol. Microbiol.">
        <title>The Global Catalogue of Microorganisms (GCM) 10K type strain sequencing project: providing services to taxonomists for standard genome sequencing and annotation.</title>
        <authorList>
            <consortium name="The Broad Institute Genomics Platform"/>
            <consortium name="The Broad Institute Genome Sequencing Center for Infectious Disease"/>
            <person name="Wu L."/>
            <person name="Ma J."/>
        </authorList>
    </citation>
    <scope>NUCLEOTIDE SEQUENCE [LARGE SCALE GENOMIC DNA]</scope>
    <source>
        <strain evidence="4">JCM 30346</strain>
    </source>
</reference>
<proteinExistence type="predicted"/>
<dbReference type="EMBL" id="JBHSRF010000019">
    <property type="protein sequence ID" value="MFC6082640.1"/>
    <property type="molecule type" value="Genomic_DNA"/>
</dbReference>
<gene>
    <name evidence="3" type="ORF">ACFP1K_15840</name>
</gene>
<feature type="compositionally biased region" description="Basic and acidic residues" evidence="1">
    <location>
        <begin position="224"/>
        <end position="247"/>
    </location>
</feature>
<evidence type="ECO:0008006" key="5">
    <source>
        <dbReference type="Google" id="ProtNLM"/>
    </source>
</evidence>
<keyword evidence="2" id="KW-1133">Transmembrane helix</keyword>
<dbReference type="Proteomes" id="UP001596137">
    <property type="component" value="Unassembled WGS sequence"/>
</dbReference>